<dbReference type="AlphaFoldDB" id="A0A1W1D562"/>
<proteinExistence type="predicted"/>
<dbReference type="Gene3D" id="1.10.3290.10">
    <property type="entry name" value="Fido-like domain"/>
    <property type="match status" value="1"/>
</dbReference>
<accession>A0A1W1D562</accession>
<feature type="domain" description="Fido" evidence="1">
    <location>
        <begin position="45"/>
        <end position="172"/>
    </location>
</feature>
<evidence type="ECO:0000313" key="2">
    <source>
        <dbReference type="EMBL" id="SFV75572.1"/>
    </source>
</evidence>
<dbReference type="PROSITE" id="PS51459">
    <property type="entry name" value="FIDO"/>
    <property type="match status" value="1"/>
</dbReference>
<dbReference type="InterPro" id="IPR036388">
    <property type="entry name" value="WH-like_DNA-bd_sf"/>
</dbReference>
<evidence type="ECO:0000259" key="1">
    <source>
        <dbReference type="PROSITE" id="PS51459"/>
    </source>
</evidence>
<dbReference type="EMBL" id="FPHP01000044">
    <property type="protein sequence ID" value="SFV75572.1"/>
    <property type="molecule type" value="Genomic_DNA"/>
</dbReference>
<name>A0A1W1D562_9ZZZZ</name>
<dbReference type="Pfam" id="PF13412">
    <property type="entry name" value="HTH_24"/>
    <property type="match status" value="1"/>
</dbReference>
<dbReference type="Gene3D" id="1.10.10.10">
    <property type="entry name" value="Winged helix-like DNA-binding domain superfamily/Winged helix DNA-binding domain"/>
    <property type="match status" value="1"/>
</dbReference>
<dbReference type="SUPFAM" id="SSF46785">
    <property type="entry name" value="Winged helix' DNA-binding domain"/>
    <property type="match status" value="1"/>
</dbReference>
<gene>
    <name evidence="2" type="ORF">MNB_SM-3-986</name>
</gene>
<dbReference type="InterPro" id="IPR003812">
    <property type="entry name" value="Fido"/>
</dbReference>
<sequence length="268" mass="31868">MNLFQPNYIITPKTISYITQISELLAELKHQDISTSHQLQKYHYTQENDLLSLYQSLMQDISDDDIIYKKENTKKVSIVMAYLFYWLQNTQENLLIVSCLFVYLFESISPFEFENKKIAFLWQKVILKEYRNVFLFMDTQTLVKQHQEQYDAVLKDAQNREDATLFIEFILEILLDTLKKYTKESVQKSNQKILQKRNLKSNQKSDQKILTLIKKDKTITIKELSQKTKLSESGVKKILKKLKEEKILLRVGSLKGGYWEIANHYDWQ</sequence>
<dbReference type="InterPro" id="IPR036597">
    <property type="entry name" value="Fido-like_dom_sf"/>
</dbReference>
<organism evidence="2">
    <name type="scientific">hydrothermal vent metagenome</name>
    <dbReference type="NCBI Taxonomy" id="652676"/>
    <lineage>
        <taxon>unclassified sequences</taxon>
        <taxon>metagenomes</taxon>
        <taxon>ecological metagenomes</taxon>
    </lineage>
</organism>
<reference evidence="2" key="1">
    <citation type="submission" date="2016-10" db="EMBL/GenBank/DDBJ databases">
        <authorList>
            <person name="de Groot N.N."/>
        </authorList>
    </citation>
    <scope>NUCLEOTIDE SEQUENCE</scope>
</reference>
<dbReference type="InterPro" id="IPR036390">
    <property type="entry name" value="WH_DNA-bd_sf"/>
</dbReference>
<protein>
    <submittedName>
        <fullName evidence="2">Fic family protein</fullName>
    </submittedName>
</protein>
<dbReference type="SUPFAM" id="SSF140931">
    <property type="entry name" value="Fic-like"/>
    <property type="match status" value="1"/>
</dbReference>